<evidence type="ECO:0000313" key="2">
    <source>
        <dbReference type="Proteomes" id="UP001469553"/>
    </source>
</evidence>
<dbReference type="Proteomes" id="UP001469553">
    <property type="component" value="Unassembled WGS sequence"/>
</dbReference>
<protein>
    <submittedName>
        <fullName evidence="1">Uncharacterized protein</fullName>
    </submittedName>
</protein>
<dbReference type="EMBL" id="JAHRIP010032671">
    <property type="protein sequence ID" value="MEQ2293419.1"/>
    <property type="molecule type" value="Genomic_DNA"/>
</dbReference>
<reference evidence="1 2" key="1">
    <citation type="submission" date="2021-06" db="EMBL/GenBank/DDBJ databases">
        <authorList>
            <person name="Palmer J.M."/>
        </authorList>
    </citation>
    <scope>NUCLEOTIDE SEQUENCE [LARGE SCALE GENOMIC DNA]</scope>
    <source>
        <strain evidence="1 2">AS_MEX2019</strain>
        <tissue evidence="1">Muscle</tissue>
    </source>
</reference>
<organism evidence="1 2">
    <name type="scientific">Ameca splendens</name>
    <dbReference type="NCBI Taxonomy" id="208324"/>
    <lineage>
        <taxon>Eukaryota</taxon>
        <taxon>Metazoa</taxon>
        <taxon>Chordata</taxon>
        <taxon>Craniata</taxon>
        <taxon>Vertebrata</taxon>
        <taxon>Euteleostomi</taxon>
        <taxon>Actinopterygii</taxon>
        <taxon>Neopterygii</taxon>
        <taxon>Teleostei</taxon>
        <taxon>Neoteleostei</taxon>
        <taxon>Acanthomorphata</taxon>
        <taxon>Ovalentaria</taxon>
        <taxon>Atherinomorphae</taxon>
        <taxon>Cyprinodontiformes</taxon>
        <taxon>Goodeidae</taxon>
        <taxon>Ameca</taxon>
    </lineage>
</organism>
<evidence type="ECO:0000313" key="1">
    <source>
        <dbReference type="EMBL" id="MEQ2293419.1"/>
    </source>
</evidence>
<comment type="caution">
    <text evidence="1">The sequence shown here is derived from an EMBL/GenBank/DDBJ whole genome shotgun (WGS) entry which is preliminary data.</text>
</comment>
<keyword evidence="2" id="KW-1185">Reference proteome</keyword>
<proteinExistence type="predicted"/>
<accession>A0ABV0YIA2</accession>
<sequence>MFKDTEHIIGPLSDASDAVHHILKCPLLLLLLRLLLVFPFDLRLLKRGSCGMGSSVAFLFLSLLMGSADSLPPPQISFLLKRNLQHNQNQAEYEKHSAASSRQRMRYAALSQGSFQ</sequence>
<name>A0ABV0YIA2_9TELE</name>
<gene>
    <name evidence="1" type="ORF">AMECASPLE_033204</name>
</gene>